<dbReference type="GO" id="GO:0030170">
    <property type="term" value="F:pyridoxal phosphate binding"/>
    <property type="evidence" value="ECO:0007669"/>
    <property type="project" value="InterPro"/>
</dbReference>
<evidence type="ECO:0000313" key="8">
    <source>
        <dbReference type="Proteomes" id="UP000254134"/>
    </source>
</evidence>
<comment type="cofactor">
    <cofactor evidence="1 5">
        <name>pyridoxal 5'-phosphate</name>
        <dbReference type="ChEBI" id="CHEBI:597326"/>
    </cofactor>
</comment>
<evidence type="ECO:0000256" key="2">
    <source>
        <dbReference type="ARBA" id="ARBA00022576"/>
    </source>
</evidence>
<proteinExistence type="inferred from homology"/>
<evidence type="ECO:0000313" key="7">
    <source>
        <dbReference type="EMBL" id="RDI74603.1"/>
    </source>
</evidence>
<name>A0A7M2YWV1_9ACTN</name>
<evidence type="ECO:0000256" key="5">
    <source>
        <dbReference type="RuleBase" id="RU003693"/>
    </source>
</evidence>
<dbReference type="CDD" id="cd00609">
    <property type="entry name" value="AAT_like"/>
    <property type="match status" value="1"/>
</dbReference>
<evidence type="ECO:0000256" key="1">
    <source>
        <dbReference type="ARBA" id="ARBA00001933"/>
    </source>
</evidence>
<protein>
    <submittedName>
        <fullName evidence="7">Histidinol-phosphate/aromatic aminotransferase and cobyric acid decarboxylase</fullName>
    </submittedName>
</protein>
<keyword evidence="8" id="KW-1185">Reference proteome</keyword>
<dbReference type="InterPro" id="IPR050106">
    <property type="entry name" value="HistidinolP_aminotransfase"/>
</dbReference>
<accession>A0A7M2YWV1</accession>
<feature type="domain" description="Aminotransferase class I/classII large" evidence="6">
    <location>
        <begin position="39"/>
        <end position="358"/>
    </location>
</feature>
<dbReference type="PANTHER" id="PTHR43643">
    <property type="entry name" value="HISTIDINOL-PHOSPHATE AMINOTRANSFERASE 2"/>
    <property type="match status" value="1"/>
</dbReference>
<dbReference type="InterPro" id="IPR015424">
    <property type="entry name" value="PyrdxlP-dep_Trfase"/>
</dbReference>
<reference evidence="7 8" key="1">
    <citation type="submission" date="2018-07" db="EMBL/GenBank/DDBJ databases">
        <title>High-quality-draft genome sequence of Gaiella occulta.</title>
        <authorList>
            <person name="Severino R."/>
            <person name="Froufe H.J.C."/>
            <person name="Rainey F.A."/>
            <person name="Barroso C."/>
            <person name="Albuquerque L."/>
            <person name="Lobo-Da-Cunha A."/>
            <person name="Da Costa M.S."/>
            <person name="Egas C."/>
        </authorList>
    </citation>
    <scope>NUCLEOTIDE SEQUENCE [LARGE SCALE GENOMIC DNA]</scope>
    <source>
        <strain evidence="7 8">F2-233</strain>
    </source>
</reference>
<dbReference type="GO" id="GO:0008483">
    <property type="term" value="F:transaminase activity"/>
    <property type="evidence" value="ECO:0007669"/>
    <property type="project" value="UniProtKB-KW"/>
</dbReference>
<gene>
    <name evidence="7" type="ORF">Gocc_1492</name>
</gene>
<dbReference type="SUPFAM" id="SSF53383">
    <property type="entry name" value="PLP-dependent transferases"/>
    <property type="match status" value="1"/>
</dbReference>
<dbReference type="Proteomes" id="UP000254134">
    <property type="component" value="Unassembled WGS sequence"/>
</dbReference>
<dbReference type="AlphaFoldDB" id="A0A7M2YWV1"/>
<evidence type="ECO:0000256" key="3">
    <source>
        <dbReference type="ARBA" id="ARBA00022679"/>
    </source>
</evidence>
<comment type="caution">
    <text evidence="7">The sequence shown here is derived from an EMBL/GenBank/DDBJ whole genome shotgun (WGS) entry which is preliminary data.</text>
</comment>
<dbReference type="Gene3D" id="3.40.640.10">
    <property type="entry name" value="Type I PLP-dependent aspartate aminotransferase-like (Major domain)"/>
    <property type="match status" value="1"/>
</dbReference>
<reference evidence="8" key="2">
    <citation type="journal article" date="2019" name="MicrobiologyOpen">
        <title>High-quality draft genome sequence of Gaiella occulta isolated from a 150 meter deep mineral water borehole and comparison with the genome sequences of other deep-branching lineages of the phylum Actinobacteria.</title>
        <authorList>
            <person name="Severino R."/>
            <person name="Froufe H.J.C."/>
            <person name="Barroso C."/>
            <person name="Albuquerque L."/>
            <person name="Lobo-da-Cunha A."/>
            <person name="da Costa M.S."/>
            <person name="Egas C."/>
        </authorList>
    </citation>
    <scope>NUCLEOTIDE SEQUENCE [LARGE SCALE GENOMIC DNA]</scope>
    <source>
        <strain evidence="8">F2-233</strain>
    </source>
</reference>
<dbReference type="InterPro" id="IPR004839">
    <property type="entry name" value="Aminotransferase_I/II_large"/>
</dbReference>
<keyword evidence="3 7" id="KW-0808">Transferase</keyword>
<keyword evidence="4 5" id="KW-0663">Pyridoxal phosphate</keyword>
<dbReference type="EMBL" id="QQZY01000003">
    <property type="protein sequence ID" value="RDI74603.1"/>
    <property type="molecule type" value="Genomic_DNA"/>
</dbReference>
<organism evidence="7 8">
    <name type="scientific">Gaiella occulta</name>
    <dbReference type="NCBI Taxonomy" id="1002870"/>
    <lineage>
        <taxon>Bacteria</taxon>
        <taxon>Bacillati</taxon>
        <taxon>Actinomycetota</taxon>
        <taxon>Thermoleophilia</taxon>
        <taxon>Gaiellales</taxon>
        <taxon>Gaiellaceae</taxon>
        <taxon>Gaiella</taxon>
    </lineage>
</organism>
<dbReference type="RefSeq" id="WP_181813460.1">
    <property type="nucleotide sequence ID" value="NZ_QQZY01000003.1"/>
</dbReference>
<comment type="similarity">
    <text evidence="5">Belongs to the class-II pyridoxal-phosphate-dependent aminotransferase family.</text>
</comment>
<dbReference type="Pfam" id="PF00155">
    <property type="entry name" value="Aminotran_1_2"/>
    <property type="match status" value="1"/>
</dbReference>
<dbReference type="Gene3D" id="3.90.1150.10">
    <property type="entry name" value="Aspartate Aminotransferase, domain 1"/>
    <property type="match status" value="1"/>
</dbReference>
<keyword evidence="2 7" id="KW-0032">Aminotransferase</keyword>
<evidence type="ECO:0000256" key="4">
    <source>
        <dbReference type="ARBA" id="ARBA00022898"/>
    </source>
</evidence>
<dbReference type="InterPro" id="IPR015421">
    <property type="entry name" value="PyrdxlP-dep_Trfase_major"/>
</dbReference>
<dbReference type="PANTHER" id="PTHR43643:SF3">
    <property type="entry name" value="HISTIDINOL-PHOSPHATE AMINOTRANSFERASE"/>
    <property type="match status" value="1"/>
</dbReference>
<dbReference type="InterPro" id="IPR015422">
    <property type="entry name" value="PyrdxlP-dep_Trfase_small"/>
</dbReference>
<evidence type="ECO:0000259" key="6">
    <source>
        <dbReference type="Pfam" id="PF00155"/>
    </source>
</evidence>
<dbReference type="PROSITE" id="PS00599">
    <property type="entry name" value="AA_TRANSFER_CLASS_2"/>
    <property type="match status" value="1"/>
</dbReference>
<dbReference type="InterPro" id="IPR001917">
    <property type="entry name" value="Aminotrans_II_pyridoxalP_BS"/>
</dbReference>
<sequence length="366" mass="39151">MTKRSSRGLAGYLVPAARDLPSNASYLAHLAVSDGDDTLVRLASNENTEPPSPRVRAALERAYLDANLSPPPVPPLRRALAGRYGVEPDQVLVTAGSTEVIDATLRTFVRAGDEVVIPRPSWPVCHRRLQALEARIVEVPLDSDDESWRYDADRMLAAITPATKLVVVCTPNNPTGNAMSLDGVRRIADTGIPFLVDAAYADFDLNIDLTGLAHEYDNVVLTRTFSKAYSLAGLRIGYAVGNAETLDYVDRFLVPGSSVSSASLRAGLAALEDDAYHDHQVDRIVGERERLLPALRALGLRTWASKCNFVSVDASGFDGGAEGLAGAILTHGVVVRPLHDLVRISIGRGEENDALLAAVAAVVGRG</sequence>